<protein>
    <submittedName>
        <fullName evidence="2">Uncharacterized protein</fullName>
    </submittedName>
</protein>
<feature type="region of interest" description="Disordered" evidence="1">
    <location>
        <begin position="68"/>
        <end position="106"/>
    </location>
</feature>
<reference evidence="2 3" key="1">
    <citation type="submission" date="2016-11" db="EMBL/GenBank/DDBJ databases">
        <title>The macronuclear genome of Stentor coeruleus: a giant cell with tiny introns.</title>
        <authorList>
            <person name="Slabodnick M."/>
            <person name="Ruby J.G."/>
            <person name="Reiff S.B."/>
            <person name="Swart E.C."/>
            <person name="Gosai S."/>
            <person name="Prabakaran S."/>
            <person name="Witkowska E."/>
            <person name="Larue G.E."/>
            <person name="Fisher S."/>
            <person name="Freeman R.M."/>
            <person name="Gunawardena J."/>
            <person name="Chu W."/>
            <person name="Stover N.A."/>
            <person name="Gregory B.D."/>
            <person name="Nowacki M."/>
            <person name="Derisi J."/>
            <person name="Roy S.W."/>
            <person name="Marshall W.F."/>
            <person name="Sood P."/>
        </authorList>
    </citation>
    <scope>NUCLEOTIDE SEQUENCE [LARGE SCALE GENOMIC DNA]</scope>
    <source>
        <strain evidence="2">WM001</strain>
    </source>
</reference>
<organism evidence="2 3">
    <name type="scientific">Stentor coeruleus</name>
    <dbReference type="NCBI Taxonomy" id="5963"/>
    <lineage>
        <taxon>Eukaryota</taxon>
        <taxon>Sar</taxon>
        <taxon>Alveolata</taxon>
        <taxon>Ciliophora</taxon>
        <taxon>Postciliodesmatophora</taxon>
        <taxon>Heterotrichea</taxon>
        <taxon>Heterotrichida</taxon>
        <taxon>Stentoridae</taxon>
        <taxon>Stentor</taxon>
    </lineage>
</organism>
<comment type="caution">
    <text evidence="2">The sequence shown here is derived from an EMBL/GenBank/DDBJ whole genome shotgun (WGS) entry which is preliminary data.</text>
</comment>
<sequence>MKPHTSSPDSRTPALLDKPTTAHALLTYEEKILNSRKTTVPVPFTFNSPTKRQKSCLSEIDSEKLSISSSRAKKTLSSHRRRSYLNSGNPNNSQTPSVKSLQKSESPSRIIIKSSFKNKIFSENSSKKVKFIDFFNNDPSNFYTQCPEYSKIALAHRAFNNIKQSMRKSPIVFLAKEQKKLNMHRIIDLINME</sequence>
<evidence type="ECO:0000256" key="1">
    <source>
        <dbReference type="SAM" id="MobiDB-lite"/>
    </source>
</evidence>
<accession>A0A1R2B5D9</accession>
<dbReference type="Proteomes" id="UP000187209">
    <property type="component" value="Unassembled WGS sequence"/>
</dbReference>
<evidence type="ECO:0000313" key="2">
    <source>
        <dbReference type="EMBL" id="OMJ71956.1"/>
    </source>
</evidence>
<name>A0A1R2B5D9_9CILI</name>
<gene>
    <name evidence="2" type="ORF">SteCoe_29719</name>
</gene>
<dbReference type="AlphaFoldDB" id="A0A1R2B5D9"/>
<feature type="compositionally biased region" description="Basic residues" evidence="1">
    <location>
        <begin position="71"/>
        <end position="83"/>
    </location>
</feature>
<keyword evidence="3" id="KW-1185">Reference proteome</keyword>
<evidence type="ECO:0000313" key="3">
    <source>
        <dbReference type="Proteomes" id="UP000187209"/>
    </source>
</evidence>
<feature type="compositionally biased region" description="Polar residues" evidence="1">
    <location>
        <begin position="84"/>
        <end position="106"/>
    </location>
</feature>
<proteinExistence type="predicted"/>
<dbReference type="EMBL" id="MPUH01000942">
    <property type="protein sequence ID" value="OMJ71956.1"/>
    <property type="molecule type" value="Genomic_DNA"/>
</dbReference>